<dbReference type="SMART" id="SM00382">
    <property type="entry name" value="AAA"/>
    <property type="match status" value="1"/>
</dbReference>
<dbReference type="GO" id="GO:0005524">
    <property type="term" value="F:ATP binding"/>
    <property type="evidence" value="ECO:0007669"/>
    <property type="project" value="UniProtKB-KW"/>
</dbReference>
<evidence type="ECO:0000256" key="2">
    <source>
        <dbReference type="ARBA" id="ARBA00022741"/>
    </source>
</evidence>
<evidence type="ECO:0000256" key="1">
    <source>
        <dbReference type="ARBA" id="ARBA00022448"/>
    </source>
</evidence>
<reference evidence="6 7" key="1">
    <citation type="submission" date="2019-09" db="EMBL/GenBank/DDBJ databases">
        <title>Draft genome sequence of the thermophilic Saccharopolyspora hirsuta VKM Ac-666T.</title>
        <authorList>
            <person name="Lobastova T.G."/>
            <person name="Fokina V."/>
            <person name="Bragin E.Y."/>
            <person name="Shtratnikova V.Y."/>
            <person name="Starodumova I.P."/>
            <person name="Tarlachkov S.V."/>
            <person name="Donova M.V."/>
        </authorList>
    </citation>
    <scope>NUCLEOTIDE SEQUENCE [LARGE SCALE GENOMIC DNA]</scope>
    <source>
        <strain evidence="6 7">VKM Ac-666</strain>
    </source>
</reference>
<accession>A0A5M7C7N7</accession>
<dbReference type="Proteomes" id="UP000323946">
    <property type="component" value="Unassembled WGS sequence"/>
</dbReference>
<dbReference type="PANTHER" id="PTHR42734:SF18">
    <property type="entry name" value="VITAMIN B12 IMPORT ATP-BINDING PROTEIN BTUD"/>
    <property type="match status" value="1"/>
</dbReference>
<proteinExistence type="predicted"/>
<evidence type="ECO:0000313" key="7">
    <source>
        <dbReference type="Proteomes" id="UP000323946"/>
    </source>
</evidence>
<keyword evidence="1" id="KW-0813">Transport</keyword>
<keyword evidence="7" id="KW-1185">Reference proteome</keyword>
<dbReference type="InterPro" id="IPR003593">
    <property type="entry name" value="AAA+_ATPase"/>
</dbReference>
<dbReference type="EMBL" id="VWPH01000005">
    <property type="protein sequence ID" value="KAA5834325.1"/>
    <property type="molecule type" value="Genomic_DNA"/>
</dbReference>
<keyword evidence="2" id="KW-0547">Nucleotide-binding</keyword>
<dbReference type="SUPFAM" id="SSF52540">
    <property type="entry name" value="P-loop containing nucleoside triphosphate hydrolases"/>
    <property type="match status" value="1"/>
</dbReference>
<evidence type="ECO:0000313" key="6">
    <source>
        <dbReference type="EMBL" id="KAA5834325.1"/>
    </source>
</evidence>
<comment type="caution">
    <text evidence="6">The sequence shown here is derived from an EMBL/GenBank/DDBJ whole genome shotgun (WGS) entry which is preliminary data.</text>
</comment>
<gene>
    <name evidence="6" type="ORF">F1721_11600</name>
</gene>
<dbReference type="InterPro" id="IPR003439">
    <property type="entry name" value="ABC_transporter-like_ATP-bd"/>
</dbReference>
<dbReference type="Gene3D" id="3.40.50.300">
    <property type="entry name" value="P-loop containing nucleotide triphosphate hydrolases"/>
    <property type="match status" value="1"/>
</dbReference>
<dbReference type="InterPro" id="IPR050153">
    <property type="entry name" value="Metal_Ion_Import_ABC"/>
</dbReference>
<evidence type="ECO:0000259" key="5">
    <source>
        <dbReference type="PROSITE" id="PS50893"/>
    </source>
</evidence>
<feature type="domain" description="ABC transporter" evidence="5">
    <location>
        <begin position="79"/>
        <end position="318"/>
    </location>
</feature>
<sequence>MCGTISPASVVSAARAAANQPTSREPPPPVVKVRSPPRSGRAALPTATPHHTARASPAAFAPRRPPLIDSRPTDTGPVLQVDDVDVVRDGNHLLSSISLQVHRGQHWALLGANGAGKTTLLNLLGAVNHPTRGSVSVLGHQLGRVDMRQLRSYVGHVNPRHPLTSPLRVREVVLTGATNTTELVPRWHPTPQQSAQADRLISMLGMGDKSQARWNTLSQGERGRTLIARALMPVPRLLLLDEPATGLDLAAREQLLTSLDTLRAEHPELATVLVTHHLEELPASTTHAVLLREGRCLASGEVDEVITTDHISKCFDHPVRITRTDGRWHARADR</sequence>
<evidence type="ECO:0000256" key="4">
    <source>
        <dbReference type="SAM" id="MobiDB-lite"/>
    </source>
</evidence>
<dbReference type="GO" id="GO:0016887">
    <property type="term" value="F:ATP hydrolysis activity"/>
    <property type="evidence" value="ECO:0007669"/>
    <property type="project" value="InterPro"/>
</dbReference>
<organism evidence="6 7">
    <name type="scientific">Saccharopolyspora hirsuta</name>
    <dbReference type="NCBI Taxonomy" id="1837"/>
    <lineage>
        <taxon>Bacteria</taxon>
        <taxon>Bacillati</taxon>
        <taxon>Actinomycetota</taxon>
        <taxon>Actinomycetes</taxon>
        <taxon>Pseudonocardiales</taxon>
        <taxon>Pseudonocardiaceae</taxon>
        <taxon>Saccharopolyspora</taxon>
    </lineage>
</organism>
<feature type="region of interest" description="Disordered" evidence="4">
    <location>
        <begin position="13"/>
        <end position="76"/>
    </location>
</feature>
<dbReference type="PANTHER" id="PTHR42734">
    <property type="entry name" value="METAL TRANSPORT SYSTEM ATP-BINDING PROTEIN TM_0124-RELATED"/>
    <property type="match status" value="1"/>
</dbReference>
<dbReference type="InterPro" id="IPR027417">
    <property type="entry name" value="P-loop_NTPase"/>
</dbReference>
<dbReference type="AlphaFoldDB" id="A0A5M7C7N7"/>
<dbReference type="Pfam" id="PF00005">
    <property type="entry name" value="ABC_tran"/>
    <property type="match status" value="1"/>
</dbReference>
<dbReference type="OrthoDB" id="9789994at2"/>
<evidence type="ECO:0000256" key="3">
    <source>
        <dbReference type="ARBA" id="ARBA00022840"/>
    </source>
</evidence>
<protein>
    <submittedName>
        <fullName evidence="6">ATP-binding cassette domain-containing protein</fullName>
    </submittedName>
</protein>
<name>A0A5M7C7N7_SACHI</name>
<feature type="compositionally biased region" description="Low complexity" evidence="4">
    <location>
        <begin position="31"/>
        <end position="62"/>
    </location>
</feature>
<keyword evidence="3 6" id="KW-0067">ATP-binding</keyword>
<dbReference type="PROSITE" id="PS50893">
    <property type="entry name" value="ABC_TRANSPORTER_2"/>
    <property type="match status" value="1"/>
</dbReference>